<name>A0A1F7ZTW9_9EURO</name>
<dbReference type="Proteomes" id="UP000179179">
    <property type="component" value="Unassembled WGS sequence"/>
</dbReference>
<gene>
    <name evidence="3" type="ORF">ABOM_008146</name>
</gene>
<evidence type="ECO:0000256" key="1">
    <source>
        <dbReference type="SAM" id="MobiDB-lite"/>
    </source>
</evidence>
<organism evidence="3 4">
    <name type="scientific">Aspergillus bombycis</name>
    <dbReference type="NCBI Taxonomy" id="109264"/>
    <lineage>
        <taxon>Eukaryota</taxon>
        <taxon>Fungi</taxon>
        <taxon>Dikarya</taxon>
        <taxon>Ascomycota</taxon>
        <taxon>Pezizomycotina</taxon>
        <taxon>Eurotiomycetes</taxon>
        <taxon>Eurotiomycetidae</taxon>
        <taxon>Eurotiales</taxon>
        <taxon>Aspergillaceae</taxon>
        <taxon>Aspergillus</taxon>
    </lineage>
</organism>
<keyword evidence="4" id="KW-1185">Reference proteome</keyword>
<sequence>MASLPGSLRTMLVALWFIFALLPGLSDGHSRSIGRRAHLKNSSPPTKALSLCGPNCPSCAFSLSTPPKLSTPKNGAKSRSLSKRVLTKPEDEDFEGDVESFLVSQYMRADWVPLDDQGLSSALFKELGNKNFNMAVRDLWGCASVVVVSEKGIWMSHIWENPSFGREIPPNRWVASEDNVFINTVLKPLAEGNERMPGLAQFTQPNGAFTAEYKPFAYIFYPSTSRNDLYDRAYTARISGISQKLQQLLRLSVPPLIYQYDRSGGDFLSSKGKILFQYEPNERVIQTKDGPLQQAVNRIWLENQPMYVHQRYWPAWPLQRSAGNANAKRDNEPSPTLGTPGQC</sequence>
<accession>A0A1F7ZTW9</accession>
<protein>
    <submittedName>
        <fullName evidence="3">Uncharacterized protein</fullName>
    </submittedName>
</protein>
<keyword evidence="2" id="KW-0732">Signal</keyword>
<evidence type="ECO:0000256" key="2">
    <source>
        <dbReference type="SAM" id="SignalP"/>
    </source>
</evidence>
<dbReference type="AlphaFoldDB" id="A0A1F7ZTW9"/>
<evidence type="ECO:0000313" key="4">
    <source>
        <dbReference type="Proteomes" id="UP000179179"/>
    </source>
</evidence>
<proteinExistence type="predicted"/>
<feature type="chain" id="PRO_5009534201" evidence="2">
    <location>
        <begin position="29"/>
        <end position="343"/>
    </location>
</feature>
<dbReference type="GeneID" id="34451536"/>
<evidence type="ECO:0000313" key="3">
    <source>
        <dbReference type="EMBL" id="OGM42729.1"/>
    </source>
</evidence>
<dbReference type="EMBL" id="LYCR01000083">
    <property type="protein sequence ID" value="OGM42729.1"/>
    <property type="molecule type" value="Genomic_DNA"/>
</dbReference>
<dbReference type="RefSeq" id="XP_022386446.1">
    <property type="nucleotide sequence ID" value="XM_022535275.1"/>
</dbReference>
<dbReference type="OrthoDB" id="3886018at2759"/>
<reference evidence="3 4" key="1">
    <citation type="journal article" date="2016" name="Genome Biol. Evol.">
        <title>Draft genome sequence of an aflatoxigenic Aspergillus species, A. bombycis.</title>
        <authorList>
            <person name="Moore G.G."/>
            <person name="Mack B.M."/>
            <person name="Beltz S.B."/>
            <person name="Gilbert M.K."/>
        </authorList>
    </citation>
    <scope>NUCLEOTIDE SEQUENCE [LARGE SCALE GENOMIC DNA]</scope>
    <source>
        <strain evidence="4">NRRL 26010</strain>
    </source>
</reference>
<feature type="region of interest" description="Disordered" evidence="1">
    <location>
        <begin position="323"/>
        <end position="343"/>
    </location>
</feature>
<feature type="compositionally biased region" description="Polar residues" evidence="1">
    <location>
        <begin position="333"/>
        <end position="343"/>
    </location>
</feature>
<feature type="signal peptide" evidence="2">
    <location>
        <begin position="1"/>
        <end position="28"/>
    </location>
</feature>
<comment type="caution">
    <text evidence="3">The sequence shown here is derived from an EMBL/GenBank/DDBJ whole genome shotgun (WGS) entry which is preliminary data.</text>
</comment>